<sequence length="89" mass="9106">MTASSVPVSARRGALRILAASVLAALLPGCAILESHGDPEYSLLGGGSDRVNSAGVHQMLGPEFERLDLVRLLSGGPDDPAVQAQATQV</sequence>
<organism evidence="1 2">
    <name type="scientific">Ideonella oryzae</name>
    <dbReference type="NCBI Taxonomy" id="2937441"/>
    <lineage>
        <taxon>Bacteria</taxon>
        <taxon>Pseudomonadati</taxon>
        <taxon>Pseudomonadota</taxon>
        <taxon>Betaproteobacteria</taxon>
        <taxon>Burkholderiales</taxon>
        <taxon>Sphaerotilaceae</taxon>
        <taxon>Ideonella</taxon>
    </lineage>
</organism>
<gene>
    <name evidence="1" type="ORF">M0L44_00345</name>
</gene>
<dbReference type="Proteomes" id="UP001204851">
    <property type="component" value="Unassembled WGS sequence"/>
</dbReference>
<accession>A0ABT1BG44</accession>
<evidence type="ECO:0000313" key="2">
    <source>
        <dbReference type="Proteomes" id="UP001204851"/>
    </source>
</evidence>
<dbReference type="RefSeq" id="WP_252767625.1">
    <property type="nucleotide sequence ID" value="NZ_JAMXMC010000001.1"/>
</dbReference>
<evidence type="ECO:0000313" key="1">
    <source>
        <dbReference type="EMBL" id="MCO5975170.1"/>
    </source>
</evidence>
<comment type="caution">
    <text evidence="1">The sequence shown here is derived from an EMBL/GenBank/DDBJ whole genome shotgun (WGS) entry which is preliminary data.</text>
</comment>
<keyword evidence="2" id="KW-1185">Reference proteome</keyword>
<name>A0ABT1BG44_9BURK</name>
<protein>
    <submittedName>
        <fullName evidence="1">Uncharacterized protein</fullName>
    </submittedName>
</protein>
<dbReference type="EMBL" id="JAMXMC010000001">
    <property type="protein sequence ID" value="MCO5975170.1"/>
    <property type="molecule type" value="Genomic_DNA"/>
</dbReference>
<proteinExistence type="predicted"/>
<reference evidence="1 2" key="1">
    <citation type="submission" date="2022-06" db="EMBL/GenBank/DDBJ databases">
        <title>Ideonella sp. NS12-5 Genome sequencing and assembly.</title>
        <authorList>
            <person name="Jung Y."/>
        </authorList>
    </citation>
    <scope>NUCLEOTIDE SEQUENCE [LARGE SCALE GENOMIC DNA]</scope>
    <source>
        <strain evidence="1 2">NS12-5</strain>
    </source>
</reference>